<feature type="region of interest" description="Disordered" evidence="2">
    <location>
        <begin position="811"/>
        <end position="831"/>
    </location>
</feature>
<keyword evidence="5" id="KW-1185">Reference proteome</keyword>
<dbReference type="GO" id="GO:0005643">
    <property type="term" value="C:nuclear pore"/>
    <property type="evidence" value="ECO:0007669"/>
    <property type="project" value="InterPro"/>
</dbReference>
<evidence type="ECO:0000256" key="1">
    <source>
        <dbReference type="SAM" id="Coils"/>
    </source>
</evidence>
<dbReference type="PANTHER" id="PTHR31344:SF13">
    <property type="entry name" value="EEIG1_EHBP1 PROTEIN AMINO-TERMINAL DOMAIN PROTEIN"/>
    <property type="match status" value="1"/>
</dbReference>
<gene>
    <name evidence="4" type="ORF">SAY87_016851</name>
</gene>
<evidence type="ECO:0000256" key="2">
    <source>
        <dbReference type="SAM" id="MobiDB-lite"/>
    </source>
</evidence>
<reference evidence="4 5" key="1">
    <citation type="journal article" date="2023" name="Hortic Res">
        <title>Pangenome of water caltrop reveals structural variations and asymmetric subgenome divergence after allopolyploidization.</title>
        <authorList>
            <person name="Zhang X."/>
            <person name="Chen Y."/>
            <person name="Wang L."/>
            <person name="Yuan Y."/>
            <person name="Fang M."/>
            <person name="Shi L."/>
            <person name="Lu R."/>
            <person name="Comes H.P."/>
            <person name="Ma Y."/>
            <person name="Chen Y."/>
            <person name="Huang G."/>
            <person name="Zhou Y."/>
            <person name="Zheng Z."/>
            <person name="Qiu Y."/>
        </authorList>
    </citation>
    <scope>NUCLEOTIDE SEQUENCE [LARGE SCALE GENOMIC DNA]</scope>
    <source>
        <tissue evidence="4">Roots</tissue>
    </source>
</reference>
<comment type="caution">
    <text evidence="4">The sequence shown here is derived from an EMBL/GenBank/DDBJ whole genome shotgun (WGS) entry which is preliminary data.</text>
</comment>
<accession>A0AAN7LGF8</accession>
<protein>
    <recommendedName>
        <fullName evidence="3">C2 NT-type domain-containing protein</fullName>
    </recommendedName>
</protein>
<feature type="domain" description="C2 NT-type" evidence="3">
    <location>
        <begin position="1"/>
        <end position="147"/>
    </location>
</feature>
<feature type="compositionally biased region" description="Basic and acidic residues" evidence="2">
    <location>
        <begin position="277"/>
        <end position="295"/>
    </location>
</feature>
<feature type="compositionally biased region" description="Polar residues" evidence="2">
    <location>
        <begin position="267"/>
        <end position="276"/>
    </location>
</feature>
<feature type="region of interest" description="Disordered" evidence="2">
    <location>
        <begin position="243"/>
        <end position="295"/>
    </location>
</feature>
<dbReference type="PANTHER" id="PTHR31344">
    <property type="entry name" value="NUCLEAR PORE COMPLEX PROTEIN NUP205"/>
    <property type="match status" value="1"/>
</dbReference>
<evidence type="ECO:0000313" key="5">
    <source>
        <dbReference type="Proteomes" id="UP001345219"/>
    </source>
</evidence>
<dbReference type="AlphaFoldDB" id="A0AAN7LGF8"/>
<sequence>MCFNSGRVYCPCRTDYALAICPVSKSITIFLIHWENGDRSSGSFRCGVSEGQIEIGEPFKLPATLYRKASNQRITESFQKNFLEFQLYESHCDKIVKGQLLGSAAINLAEYGASRETLKLSTSLSCKKGLKNIGQPPLLYVSIEPLQRDGSSSSQNIRLLKDGSLEKGGSGTISPLATDADDEVEISLTTDDIFVSTHSCEVIPFASPDTTGASLSQKNQEELGTFENGKAAEVGEDLLLRGTQSLDTEEVHNHKTDRSLKDLQFQGEVSSSYSRSLEQKPEAHQGIDDENGQKKSSMDLSLYARSKTQNYNNTWMQNKVSPWEFTSSDELTADLMEEKEVNGHQENGQLEQLRNVANRQVTFRKGAPGDQSSIGKSNALNRAKSTFVPSLVSDSTDMLMNSHTLIRRDGPEATLSSASSSGASNNEAQLESKVAMLEEELREAAALEVSLYSVVAEHGSSSNKVHSPARRLSRFYIHACQTNLPSKRMSAAKAIVSGLALVSKACGNDVPRLTFWLSNTIVLRAITSSAAKKNQNYLLDLPKTVMEMDNFFPSLPPTMTPHMQISSAKISRSRKSRGKKHMLGDIDQGSHSIELWKKAFTDACERLCPVRAGGHKCACLSVLTRLVMEQLVDRLDVAMFNAVLRESADEMPTDPVSDLITEPEVLPIPAGRSGFGAGVQLKNAIGSWTQWLSDIFGVYEDDTHVEPDGYSDNSKLGTDSSFRAFHLLNALSDLMMLPFGMLADSTTRKEVCPAFGIPLIKRCLYNFVPDKYCPDPVPHQVLEALDAEEHSDADSSSVANIPYVAPTTVYSPPSASSLSSITGETGSGKGLLQSKSSVLRKSYTSDDELEELGAPAASIILDKGRISLASSSSHWMLKGKGGRKVVRYQLLREVWKDSEQ</sequence>
<organism evidence="4 5">
    <name type="scientific">Trapa incisa</name>
    <dbReference type="NCBI Taxonomy" id="236973"/>
    <lineage>
        <taxon>Eukaryota</taxon>
        <taxon>Viridiplantae</taxon>
        <taxon>Streptophyta</taxon>
        <taxon>Embryophyta</taxon>
        <taxon>Tracheophyta</taxon>
        <taxon>Spermatophyta</taxon>
        <taxon>Magnoliopsida</taxon>
        <taxon>eudicotyledons</taxon>
        <taxon>Gunneridae</taxon>
        <taxon>Pentapetalae</taxon>
        <taxon>rosids</taxon>
        <taxon>malvids</taxon>
        <taxon>Myrtales</taxon>
        <taxon>Lythraceae</taxon>
        <taxon>Trapa</taxon>
    </lineage>
</organism>
<feature type="compositionally biased region" description="Basic and acidic residues" evidence="2">
    <location>
        <begin position="249"/>
        <end position="261"/>
    </location>
</feature>
<dbReference type="PROSITE" id="PS51840">
    <property type="entry name" value="C2_NT"/>
    <property type="match status" value="1"/>
</dbReference>
<keyword evidence="1" id="KW-0175">Coiled coil</keyword>
<dbReference type="InterPro" id="IPR021827">
    <property type="entry name" value="Nup186/Nup192/Nup205"/>
</dbReference>
<dbReference type="InterPro" id="IPR019448">
    <property type="entry name" value="NT-C2"/>
</dbReference>
<evidence type="ECO:0000313" key="4">
    <source>
        <dbReference type="EMBL" id="KAK4780745.1"/>
    </source>
</evidence>
<name>A0AAN7LGF8_9MYRT</name>
<evidence type="ECO:0000259" key="3">
    <source>
        <dbReference type="PROSITE" id="PS51840"/>
    </source>
</evidence>
<proteinExistence type="predicted"/>
<dbReference type="Proteomes" id="UP001345219">
    <property type="component" value="Chromosome 13"/>
</dbReference>
<dbReference type="Pfam" id="PF10358">
    <property type="entry name" value="NT-C2"/>
    <property type="match status" value="1"/>
</dbReference>
<feature type="compositionally biased region" description="Low complexity" evidence="2">
    <location>
        <begin position="811"/>
        <end position="820"/>
    </location>
</feature>
<feature type="coiled-coil region" evidence="1">
    <location>
        <begin position="420"/>
        <end position="447"/>
    </location>
</feature>
<dbReference type="EMBL" id="JAXIOK010000001">
    <property type="protein sequence ID" value="KAK4780745.1"/>
    <property type="molecule type" value="Genomic_DNA"/>
</dbReference>